<sequence>MKRPLATVSIDVDPVDLHLQGYGFMDLPPDALVYDRALPRLAELFTRHGIRATFFVVGRDAAANAARLRELEDAGHEIASHSMTHPMPFVRVAMSKLKGELKSSRAALEAVCRDPIIGFRAPNWDVSPRAHAPLVEAGYRYDASGFPSLLQVPVRLLLLAKSSDPRKTFRMRPWPWTLERLPFQWEINGQRLVQFPISTSPRLRFPIYHTTRYLIGDAAFVSHLDGFVRRGEPFFYPLHGVDALGLVEDSVDARLGRHPGLDKRLDYKLDLLSRSLAEIARRFECVPYRDLLERLPIA</sequence>
<evidence type="ECO:0000313" key="3">
    <source>
        <dbReference type="Proteomes" id="UP000580839"/>
    </source>
</evidence>
<evidence type="ECO:0000259" key="1">
    <source>
        <dbReference type="PROSITE" id="PS51677"/>
    </source>
</evidence>
<evidence type="ECO:0000313" key="2">
    <source>
        <dbReference type="EMBL" id="NOT32650.1"/>
    </source>
</evidence>
<feature type="domain" description="NodB homology" evidence="1">
    <location>
        <begin position="18"/>
        <end position="298"/>
    </location>
</feature>
<dbReference type="SUPFAM" id="SSF88713">
    <property type="entry name" value="Glycoside hydrolase/deacetylase"/>
    <property type="match status" value="1"/>
</dbReference>
<dbReference type="PROSITE" id="PS51677">
    <property type="entry name" value="NODB"/>
    <property type="match status" value="1"/>
</dbReference>
<dbReference type="PANTHER" id="PTHR47561:SF1">
    <property type="entry name" value="POLYSACCHARIDE DEACETYLASE FAMILY PROTEIN (AFU_ORTHOLOGUE AFUA_6G05030)"/>
    <property type="match status" value="1"/>
</dbReference>
<comment type="caution">
    <text evidence="2">The sequence shown here is derived from an EMBL/GenBank/DDBJ whole genome shotgun (WGS) entry which is preliminary data.</text>
</comment>
<accession>A0A849SMJ0</accession>
<dbReference type="EMBL" id="JABFRW010000007">
    <property type="protein sequence ID" value="NOT32650.1"/>
    <property type="molecule type" value="Genomic_DNA"/>
</dbReference>
<protein>
    <submittedName>
        <fullName evidence="2">Polysaccharide deacetylase family protein</fullName>
    </submittedName>
</protein>
<dbReference type="Gene3D" id="3.20.20.370">
    <property type="entry name" value="Glycoside hydrolase/deacetylase"/>
    <property type="match status" value="1"/>
</dbReference>
<dbReference type="GO" id="GO:0016810">
    <property type="term" value="F:hydrolase activity, acting on carbon-nitrogen (but not peptide) bonds"/>
    <property type="evidence" value="ECO:0007669"/>
    <property type="project" value="InterPro"/>
</dbReference>
<proteinExistence type="predicted"/>
<dbReference type="PANTHER" id="PTHR47561">
    <property type="entry name" value="POLYSACCHARIDE DEACETYLASE FAMILY PROTEIN (AFU_ORTHOLOGUE AFUA_6G05030)"/>
    <property type="match status" value="1"/>
</dbReference>
<dbReference type="GO" id="GO:0005975">
    <property type="term" value="P:carbohydrate metabolic process"/>
    <property type="evidence" value="ECO:0007669"/>
    <property type="project" value="InterPro"/>
</dbReference>
<dbReference type="InterPro" id="IPR002509">
    <property type="entry name" value="NODB_dom"/>
</dbReference>
<name>A0A849SMJ0_UNCEI</name>
<dbReference type="Proteomes" id="UP000580839">
    <property type="component" value="Unassembled WGS sequence"/>
</dbReference>
<reference evidence="2 3" key="1">
    <citation type="submission" date="2020-04" db="EMBL/GenBank/DDBJ databases">
        <title>Metagenomic profiling of ammonia- and methane-oxidizing microorganisms in a Dutch drinking water treatment plant.</title>
        <authorList>
            <person name="Poghosyan L."/>
            <person name="Leucker S."/>
        </authorList>
    </citation>
    <scope>NUCLEOTIDE SEQUENCE [LARGE SCALE GENOMIC DNA]</scope>
    <source>
        <strain evidence="2">S-RSF-IL-03</strain>
    </source>
</reference>
<dbReference type="Pfam" id="PF01522">
    <property type="entry name" value="Polysacc_deac_1"/>
    <property type="match status" value="1"/>
</dbReference>
<dbReference type="AlphaFoldDB" id="A0A849SMJ0"/>
<organism evidence="2 3">
    <name type="scientific">Eiseniibacteriota bacterium</name>
    <dbReference type="NCBI Taxonomy" id="2212470"/>
    <lineage>
        <taxon>Bacteria</taxon>
        <taxon>Candidatus Eiseniibacteriota</taxon>
    </lineage>
</organism>
<dbReference type="InterPro" id="IPR011330">
    <property type="entry name" value="Glyco_hydro/deAcase_b/a-brl"/>
</dbReference>
<gene>
    <name evidence="2" type="ORF">HOP12_00595</name>
</gene>